<comment type="caution">
    <text evidence="1">The sequence shown here is derived from an EMBL/GenBank/DDBJ whole genome shotgun (WGS) entry which is preliminary data.</text>
</comment>
<accession>A0AAE0GAJ1</accession>
<sequence>MRESSEGSKSVDREQISAKIVSVLKARELRNKRSKGVKYEKLSQAAKQCLAHNGPSPKFFQYLFGYYSDVIDEKKPVAVEKKRIAAYTEETIEEHFFAEGSGLEATLIRHGIMCAVTKKITDPKRLLNRDETPQFVDFKGNNIRRRVAEKLDLIEI</sequence>
<proteinExistence type="predicted"/>
<gene>
    <name evidence="1" type="ORF">CYMTET_17320</name>
</gene>
<keyword evidence="2" id="KW-1185">Reference proteome</keyword>
<reference evidence="1 2" key="1">
    <citation type="journal article" date="2015" name="Genome Biol. Evol.">
        <title>Comparative Genomics of a Bacterivorous Green Alga Reveals Evolutionary Causalities and Consequences of Phago-Mixotrophic Mode of Nutrition.</title>
        <authorList>
            <person name="Burns J.A."/>
            <person name="Paasch A."/>
            <person name="Narechania A."/>
            <person name="Kim E."/>
        </authorList>
    </citation>
    <scope>NUCLEOTIDE SEQUENCE [LARGE SCALE GENOMIC DNA]</scope>
    <source>
        <strain evidence="1 2">PLY_AMNH</strain>
    </source>
</reference>
<dbReference type="Proteomes" id="UP001190700">
    <property type="component" value="Unassembled WGS sequence"/>
</dbReference>
<dbReference type="AlphaFoldDB" id="A0AAE0GAJ1"/>
<name>A0AAE0GAJ1_9CHLO</name>
<evidence type="ECO:0000313" key="1">
    <source>
        <dbReference type="EMBL" id="KAK3274494.1"/>
    </source>
</evidence>
<evidence type="ECO:0000313" key="2">
    <source>
        <dbReference type="Proteomes" id="UP001190700"/>
    </source>
</evidence>
<protein>
    <submittedName>
        <fullName evidence="1">Uncharacterized protein</fullName>
    </submittedName>
</protein>
<dbReference type="EMBL" id="LGRX02007690">
    <property type="protein sequence ID" value="KAK3274494.1"/>
    <property type="molecule type" value="Genomic_DNA"/>
</dbReference>
<organism evidence="1 2">
    <name type="scientific">Cymbomonas tetramitiformis</name>
    <dbReference type="NCBI Taxonomy" id="36881"/>
    <lineage>
        <taxon>Eukaryota</taxon>
        <taxon>Viridiplantae</taxon>
        <taxon>Chlorophyta</taxon>
        <taxon>Pyramimonadophyceae</taxon>
        <taxon>Pyramimonadales</taxon>
        <taxon>Pyramimonadaceae</taxon>
        <taxon>Cymbomonas</taxon>
    </lineage>
</organism>